<protein>
    <submittedName>
        <fullName evidence="2">Uncharacterized protein</fullName>
    </submittedName>
</protein>
<evidence type="ECO:0000256" key="1">
    <source>
        <dbReference type="SAM" id="MobiDB-lite"/>
    </source>
</evidence>
<dbReference type="AlphaFoldDB" id="A0AAV6J8Y6"/>
<evidence type="ECO:0000313" key="2">
    <source>
        <dbReference type="EMBL" id="KAG5537646.1"/>
    </source>
</evidence>
<keyword evidence="3" id="KW-1185">Reference proteome</keyword>
<dbReference type="Proteomes" id="UP000823749">
    <property type="component" value="Chromosome 8"/>
</dbReference>
<feature type="region of interest" description="Disordered" evidence="1">
    <location>
        <begin position="31"/>
        <end position="72"/>
    </location>
</feature>
<comment type="caution">
    <text evidence="2">The sequence shown here is derived from an EMBL/GenBank/DDBJ whole genome shotgun (WGS) entry which is preliminary data.</text>
</comment>
<evidence type="ECO:0000313" key="3">
    <source>
        <dbReference type="Proteomes" id="UP000823749"/>
    </source>
</evidence>
<organism evidence="2 3">
    <name type="scientific">Rhododendron griersonianum</name>
    <dbReference type="NCBI Taxonomy" id="479676"/>
    <lineage>
        <taxon>Eukaryota</taxon>
        <taxon>Viridiplantae</taxon>
        <taxon>Streptophyta</taxon>
        <taxon>Embryophyta</taxon>
        <taxon>Tracheophyta</taxon>
        <taxon>Spermatophyta</taxon>
        <taxon>Magnoliopsida</taxon>
        <taxon>eudicotyledons</taxon>
        <taxon>Gunneridae</taxon>
        <taxon>Pentapetalae</taxon>
        <taxon>asterids</taxon>
        <taxon>Ericales</taxon>
        <taxon>Ericaceae</taxon>
        <taxon>Ericoideae</taxon>
        <taxon>Rhodoreae</taxon>
        <taxon>Rhododendron</taxon>
    </lineage>
</organism>
<dbReference type="EMBL" id="JACTNZ010000008">
    <property type="protein sequence ID" value="KAG5537646.1"/>
    <property type="molecule type" value="Genomic_DNA"/>
</dbReference>
<gene>
    <name evidence="2" type="ORF">RHGRI_024933</name>
</gene>
<accession>A0AAV6J8Y6</accession>
<feature type="compositionally biased region" description="Basic and acidic residues" evidence="1">
    <location>
        <begin position="60"/>
        <end position="72"/>
    </location>
</feature>
<reference evidence="2" key="1">
    <citation type="submission" date="2020-08" db="EMBL/GenBank/DDBJ databases">
        <title>Plant Genome Project.</title>
        <authorList>
            <person name="Zhang R.-G."/>
        </authorList>
    </citation>
    <scope>NUCLEOTIDE SEQUENCE</scope>
    <source>
        <strain evidence="2">WSP0</strain>
        <tissue evidence="2">Leaf</tissue>
    </source>
</reference>
<sequence>MHTALDKLIEAIWSVVEEKVIAEEEVMAAEGGSVEPEKGVLPIEDAEKATVGVEDDGWVEEERRGNGGDRRY</sequence>
<name>A0AAV6J8Y6_9ERIC</name>
<proteinExistence type="predicted"/>